<name>A0A1Y1JJ12_PLAGO</name>
<evidence type="ECO:0000256" key="2">
    <source>
        <dbReference type="SAM" id="Phobius"/>
    </source>
</evidence>
<evidence type="ECO:0008006" key="5">
    <source>
        <dbReference type="Google" id="ProtNLM"/>
    </source>
</evidence>
<accession>A0A1Y1JJ12</accession>
<proteinExistence type="predicted"/>
<dbReference type="Proteomes" id="UP000195521">
    <property type="component" value="Unassembled WGS sequence"/>
</dbReference>
<keyword evidence="2" id="KW-0812">Transmembrane</keyword>
<keyword evidence="2" id="KW-0472">Membrane</keyword>
<feature type="region of interest" description="Disordered" evidence="1">
    <location>
        <begin position="190"/>
        <end position="221"/>
    </location>
</feature>
<evidence type="ECO:0000313" key="4">
    <source>
        <dbReference type="Proteomes" id="UP000195521"/>
    </source>
</evidence>
<feature type="transmembrane region" description="Helical" evidence="2">
    <location>
        <begin position="237"/>
        <end position="260"/>
    </location>
</feature>
<dbReference type="RefSeq" id="XP_028543032.1">
    <property type="nucleotide sequence ID" value="XM_028687231.1"/>
</dbReference>
<keyword evidence="2" id="KW-1133">Transmembrane helix</keyword>
<dbReference type="OMA" id="NMLRNID"/>
<dbReference type="OrthoDB" id="383915at2759"/>
<organism evidence="3 4">
    <name type="scientific">Plasmodium gonderi</name>
    <dbReference type="NCBI Taxonomy" id="77519"/>
    <lineage>
        <taxon>Eukaryota</taxon>
        <taxon>Sar</taxon>
        <taxon>Alveolata</taxon>
        <taxon>Apicomplexa</taxon>
        <taxon>Aconoidasida</taxon>
        <taxon>Haemosporida</taxon>
        <taxon>Plasmodiidae</taxon>
        <taxon>Plasmodium</taxon>
        <taxon>Plasmodium (Plasmodium)</taxon>
    </lineage>
</organism>
<keyword evidence="4" id="KW-1185">Reference proteome</keyword>
<dbReference type="EMBL" id="BDQF01000009">
    <property type="protein sequence ID" value="GAW80443.1"/>
    <property type="molecule type" value="Genomic_DNA"/>
</dbReference>
<comment type="caution">
    <text evidence="3">The sequence shown here is derived from an EMBL/GenBank/DDBJ whole genome shotgun (WGS) entry which is preliminary data.</text>
</comment>
<sequence>MFLNKSKKGDSICANRAKYVASPFNNNDAKTKNDNCTSKIMSTIGVCKIVGFSLLLWIIECSNVHSSGETKRYYSNEKASGLIHNRLLGQPIVEFDEVFDMYQSSFLDKMGCDDAQKGQIKTMMKSYFDKIDLSALAQQFQQSPCGISQCPPIRPGAFPPMNPGMFPLPNACMIKPPCPNFNQGIESHVNKEGKKEGSTNSAHDGQVTEEEQNGKKEHKTNIISPCTNSMSGPVFQYLNFFNFLWSFSFIIASSLISAVFGQYKISFSLFSILFLKVFNFIWGLKNMHDMFFPSKK</sequence>
<gene>
    <name evidence="3" type="ORF">PGO_080070</name>
</gene>
<dbReference type="AlphaFoldDB" id="A0A1Y1JJ12"/>
<evidence type="ECO:0000256" key="1">
    <source>
        <dbReference type="SAM" id="MobiDB-lite"/>
    </source>
</evidence>
<dbReference type="GeneID" id="39747156"/>
<protein>
    <recommendedName>
        <fullName evidence="5">Pv-fam-h protein</fullName>
    </recommendedName>
</protein>
<reference evidence="4" key="1">
    <citation type="submission" date="2017-04" db="EMBL/GenBank/DDBJ databases">
        <title>Plasmodium gonderi genome.</title>
        <authorList>
            <person name="Arisue N."/>
            <person name="Honma H."/>
            <person name="Kawai S."/>
            <person name="Tougan T."/>
            <person name="Tanabe K."/>
            <person name="Horii T."/>
        </authorList>
    </citation>
    <scope>NUCLEOTIDE SEQUENCE [LARGE SCALE GENOMIC DNA]</scope>
    <source>
        <strain evidence="4">ATCC 30045</strain>
    </source>
</reference>
<evidence type="ECO:0000313" key="3">
    <source>
        <dbReference type="EMBL" id="GAW80443.1"/>
    </source>
</evidence>
<feature type="transmembrane region" description="Helical" evidence="2">
    <location>
        <begin position="267"/>
        <end position="284"/>
    </location>
</feature>